<dbReference type="EMBL" id="AP023322">
    <property type="protein sequence ID" value="BCI63122.1"/>
    <property type="molecule type" value="Genomic_DNA"/>
</dbReference>
<organism evidence="1 2">
    <name type="scientific">Coprobacter secundus subsp. similis</name>
    <dbReference type="NCBI Taxonomy" id="2751153"/>
    <lineage>
        <taxon>Bacteria</taxon>
        <taxon>Pseudomonadati</taxon>
        <taxon>Bacteroidota</taxon>
        <taxon>Bacteroidia</taxon>
        <taxon>Bacteroidales</taxon>
        <taxon>Barnesiellaceae</taxon>
        <taxon>Coprobacter</taxon>
    </lineage>
</organism>
<dbReference type="NCBIfam" id="TIGR04183">
    <property type="entry name" value="Por_Secre_tail"/>
    <property type="match status" value="1"/>
</dbReference>
<dbReference type="KEGG" id="copr:Cop2CBH44_14750"/>
<dbReference type="Proteomes" id="UP000594042">
    <property type="component" value="Chromosome"/>
</dbReference>
<keyword evidence="2" id="KW-1185">Reference proteome</keyword>
<gene>
    <name evidence="1" type="ORF">Cop2CBH44_14750</name>
</gene>
<reference evidence="2" key="1">
    <citation type="submission" date="2020-07" db="EMBL/GenBank/DDBJ databases">
        <title>Complete genome sequencing of Coprobacter sp. strain 2CBH44.</title>
        <authorList>
            <person name="Sakamoto M."/>
            <person name="Murakami T."/>
            <person name="Mori H."/>
        </authorList>
    </citation>
    <scope>NUCLEOTIDE SEQUENCE [LARGE SCALE GENOMIC DNA]</scope>
    <source>
        <strain evidence="2">2CBH44</strain>
    </source>
</reference>
<name>A0A7G1HWD6_9BACT</name>
<evidence type="ECO:0000313" key="1">
    <source>
        <dbReference type="EMBL" id="BCI63122.1"/>
    </source>
</evidence>
<protein>
    <recommendedName>
        <fullName evidence="3">Secretion protein</fullName>
    </recommendedName>
</protein>
<sequence length="337" mass="37014">MRILYDMCKKAWSFHVFFLAGLFSVFTLSAQEIWTENFDYNIGDLLTEHGWIANVSGEPAMVVSGLSFDGYVATGIGGAVQLEGDGEAVYTPFPKVSKGSVYAAFLVQINGAGGANGQYFLHLWDGELPTWMGGTSTKFDYDARVYCSNDGKNIGLSFSDNQKALYTTSDFIDKYRTYLMVLKYEVVPGNNNDKVSLYVFDSMTSEVEPENPTLGPIVSTSGDKDDIFPAGIGLRQGHQDINIIVDGIRVATSWEAAVLGKTSDIGKSTLECPRIWLSENKIWVSSLVAENVYLYNITGEQVAVQYCNVGKNVLDVSLESGIYLIKMSGKTYKVVIP</sequence>
<dbReference type="InterPro" id="IPR026444">
    <property type="entry name" value="Secre_tail"/>
</dbReference>
<dbReference type="RefSeq" id="WP_200755814.1">
    <property type="nucleotide sequence ID" value="NZ_AP023322.1"/>
</dbReference>
<evidence type="ECO:0008006" key="3">
    <source>
        <dbReference type="Google" id="ProtNLM"/>
    </source>
</evidence>
<proteinExistence type="predicted"/>
<accession>A0A7G1HWD6</accession>
<dbReference type="AlphaFoldDB" id="A0A7G1HWD6"/>
<evidence type="ECO:0000313" key="2">
    <source>
        <dbReference type="Proteomes" id="UP000594042"/>
    </source>
</evidence>